<sequence length="1463" mass="163908">MNAATALRARMATSFVARRGFSTTRAQLGSPFHYAEGPRSNIPFNPLTKFFFVRYWAFMITGFGAPFAIAGMLFFNLPTVLVEYLTRSSLQSGKPTRLAKRVFAMYTFSAPWDRWALGIGRKCTLHWKYSEFVLQLNLSDMRNLKNVRLAEVQLQSELPLTATAWDTASDAVICTFGPTEANPVIELRRKRQDAYFSEPVGADVFECIASWDAPCPLPDLPCDRVLSLHYFADNLSACLVLEGGDIVIVREEPLPGEDKIEILGSVDVGITAATWSPDEELLALTTRANTFLYMTREFENVAEITFTPEDLKASQHVSVGWGKKETQFQGKRAKALRDPTVPEKVDEGKLSNNDDGRTTITWRGDGAYVAVNSIEEGTRRAIRVYSREGTLDSVSEPVDGLEGALSWRPYGNLIAGIQRRDDRVDVVFFERNGLRHGEFTLRLTEEEKSSWASDIHLTWNIDSTVLAVQFKDRIQFWTMGNYHYYLKQEVPVVVNPSFPNSFSFKWHQEKTLRFVAGASESILDAEFVFDVDHGSTLVPNDVGAVAVIDGKTLKLTPLRLAGVPPPMAHNELLLDSNIIDVAFSKSGTRIAVLTKDCFSIFMWSLKTRPVAAPILESSYPLSDASDSRPRQIAFINENEVYILKSSGPNNANIERTALETRTTKIAYQAAESEQLVSVFPSLNHEALWISHISQYGQPITYSTISMPPTDEFLAVPYTQSPSVDTYWAKAAQLSEDELLLISMTKTGALYANKTLLAKNCTSFLVTPSHVLFTTSQHLLKFVHLTRAEDMEVPPDTPETDERCRSIERSSRLVSVIPSVFAVVLQAPRGNIETTYPRALVLAGIRSFIDRKNYRSAFLTCRSQMVDMNIIHDYAPEQFMESVPLFIDQVKRVDFIDEFLSRLSGEDVSETLYKDTLKTLKTDDNIVPATKAPAKDGKVNRICDAFLAALEKKIDTNLHNLVTAHVVKSPPDLEAGLQLVARLRDQSSEQAEDAVEHMCFLSDAHRLYDTALGLYDLELTLLVAQQAQRDPREYLPFLRKLQQLPELRRQFEIDNYLGRWAKALRHLHALNAHDELRAYAIKHVLYKDAIDLYKYQQEQLRDMTNLHADYLYDQSKYKEAAIAYESLSLYSDAYQCYQRAHLWRESLYCAMMVPLSEEKLQAHALELATTLTDENKDYVSAAHVHAEHLHDIPLAARLLCRGSRFADATRLLALHGKQSLVPEIVDTGLADAMGSMTDLLADFRSQLNAQVPRIGELRVRRATDPLAYFGGDPTMGGEMGVDIPDNVSLAPTDASTLAGRSMFTRYTGKTGKTGKTNMSRQTSKTRRKEERKRASGKKGTVYEEEYLVNSVRRLIERVNSTVSEVETLVNALLRRGMRERAVAIEKAMQEVLKLCTDSRVEVFGAVAPPAGEQTDGPEAETNANPAEEVSLKGGQRAFADSITATLAVREAPAVKELKQSALLN</sequence>
<dbReference type="InterPro" id="IPR006849">
    <property type="entry name" value="Elp1"/>
</dbReference>
<evidence type="ECO:0000259" key="22">
    <source>
        <dbReference type="Pfam" id="PF23936"/>
    </source>
</evidence>
<dbReference type="PANTHER" id="PTHR12747">
    <property type="entry name" value="ELONGATOR COMPLEX PROTEIN 1"/>
    <property type="match status" value="1"/>
</dbReference>
<dbReference type="FunFam" id="4.10.49.10:FF:000001">
    <property type="entry name" value="Cytochrome c oxidase subunit 7C"/>
    <property type="match status" value="1"/>
</dbReference>
<comment type="similarity">
    <text evidence="6">Belongs to the cytochrome c oxidase VIIc family.</text>
</comment>
<dbReference type="InterPro" id="IPR004202">
    <property type="entry name" value="COX7C/Cox8"/>
</dbReference>
<organism evidence="23 24">
    <name type="scientific">Aspergillus nomiae NRRL (strain ATCC 15546 / NRRL 13137 / CBS 260.88 / M93)</name>
    <dbReference type="NCBI Taxonomy" id="1509407"/>
    <lineage>
        <taxon>Eukaryota</taxon>
        <taxon>Fungi</taxon>
        <taxon>Dikarya</taxon>
        <taxon>Ascomycota</taxon>
        <taxon>Pezizomycotina</taxon>
        <taxon>Eurotiomycetes</taxon>
        <taxon>Eurotiomycetidae</taxon>
        <taxon>Eurotiales</taxon>
        <taxon>Aspergillaceae</taxon>
        <taxon>Aspergillus</taxon>
        <taxon>Aspergillus subgen. Circumdati</taxon>
    </lineage>
</organism>
<evidence type="ECO:0000256" key="16">
    <source>
        <dbReference type="SAM" id="MobiDB-lite"/>
    </source>
</evidence>
<dbReference type="InterPro" id="IPR056167">
    <property type="entry name" value="A-sol_ELP1"/>
</dbReference>
<proteinExistence type="inferred from homology"/>
<feature type="transmembrane region" description="Helical" evidence="17">
    <location>
        <begin position="55"/>
        <end position="75"/>
    </location>
</feature>
<dbReference type="Pfam" id="PF23925">
    <property type="entry name" value="A-sol_ELP1"/>
    <property type="match status" value="1"/>
</dbReference>
<dbReference type="UniPathway" id="UPA00988"/>
<dbReference type="InterPro" id="IPR056169">
    <property type="entry name" value="HB_ELP1"/>
</dbReference>
<feature type="domain" description="ELP1 N-terminal second beta-propeller" evidence="19">
    <location>
        <begin position="547"/>
        <end position="813"/>
    </location>
</feature>
<protein>
    <recommendedName>
        <fullName evidence="15">Cytochrome c oxidase subunit 8, mitochondrial</fullName>
    </recommendedName>
</protein>
<dbReference type="GO" id="GO:0002926">
    <property type="term" value="P:tRNA wobble base 5-methoxycarbonylmethyl-2-thiouridinylation"/>
    <property type="evidence" value="ECO:0007669"/>
    <property type="project" value="TreeGrafter"/>
</dbReference>
<dbReference type="STRING" id="1509407.A0A0L1IUZ5"/>
<gene>
    <name evidence="23" type="ORF">ANOM_007738</name>
</gene>
<dbReference type="GO" id="GO:0005743">
    <property type="term" value="C:mitochondrial inner membrane"/>
    <property type="evidence" value="ECO:0007669"/>
    <property type="project" value="UniProtKB-SubCell"/>
</dbReference>
<dbReference type="InterPro" id="IPR056166">
    <property type="entry name" value="TPR_ELP1"/>
</dbReference>
<evidence type="ECO:0000259" key="20">
    <source>
        <dbReference type="Pfam" id="PF23878"/>
    </source>
</evidence>
<feature type="region of interest" description="Disordered" evidence="16">
    <location>
        <begin position="332"/>
        <end position="352"/>
    </location>
</feature>
<comment type="similarity">
    <text evidence="5">Belongs to the ELP1/IKA1 family.</text>
</comment>
<evidence type="ECO:0000256" key="7">
    <source>
        <dbReference type="ARBA" id="ARBA00022490"/>
    </source>
</evidence>
<dbReference type="RefSeq" id="XP_015404314.1">
    <property type="nucleotide sequence ID" value="XM_015552994.1"/>
</dbReference>
<dbReference type="GO" id="GO:0006123">
    <property type="term" value="P:mitochondrial electron transport, cytochrome c to oxygen"/>
    <property type="evidence" value="ECO:0007669"/>
    <property type="project" value="InterPro"/>
</dbReference>
<evidence type="ECO:0000256" key="4">
    <source>
        <dbReference type="ARBA" id="ARBA00005043"/>
    </source>
</evidence>
<feature type="domain" description="ELP1 alpha-solenoid" evidence="21">
    <location>
        <begin position="837"/>
        <end position="1040"/>
    </location>
</feature>
<feature type="region of interest" description="Disordered" evidence="16">
    <location>
        <begin position="1304"/>
        <end position="1337"/>
    </location>
</feature>
<evidence type="ECO:0000256" key="14">
    <source>
        <dbReference type="ARBA" id="ARBA00023136"/>
    </source>
</evidence>
<dbReference type="SUPFAM" id="SSF82171">
    <property type="entry name" value="DPP6 N-terminal domain-like"/>
    <property type="match status" value="1"/>
</dbReference>
<dbReference type="Gene3D" id="4.10.49.10">
    <property type="entry name" value="Cytochrome c oxidase subunit VIIc"/>
    <property type="match status" value="1"/>
</dbReference>
<evidence type="ECO:0000256" key="10">
    <source>
        <dbReference type="ARBA" id="ARBA00022792"/>
    </source>
</evidence>
<feature type="compositionally biased region" description="Low complexity" evidence="16">
    <location>
        <begin position="1306"/>
        <end position="1315"/>
    </location>
</feature>
<evidence type="ECO:0000256" key="2">
    <source>
        <dbReference type="ARBA" id="ARBA00004496"/>
    </source>
</evidence>
<feature type="domain" description="ELP1 first N-terminal beta-propeller" evidence="18">
    <location>
        <begin position="141"/>
        <end position="509"/>
    </location>
</feature>
<dbReference type="GO" id="GO:0000049">
    <property type="term" value="F:tRNA binding"/>
    <property type="evidence" value="ECO:0007669"/>
    <property type="project" value="TreeGrafter"/>
</dbReference>
<dbReference type="Pfam" id="PF23797">
    <property type="entry name" value="Beta-prop_ELP1_2nd"/>
    <property type="match status" value="1"/>
</dbReference>
<evidence type="ECO:0000256" key="13">
    <source>
        <dbReference type="ARBA" id="ARBA00023128"/>
    </source>
</evidence>
<accession>A0A0L1IUZ5</accession>
<dbReference type="InterPro" id="IPR056165">
    <property type="entry name" value="Beta-prop_ELP1_2nd"/>
</dbReference>
<comment type="pathway">
    <text evidence="3">Energy metabolism; oxidative phosphorylation.</text>
</comment>
<comment type="caution">
    <text evidence="23">The sequence shown here is derived from an EMBL/GenBank/DDBJ whole genome shotgun (WGS) entry which is preliminary data.</text>
</comment>
<feature type="domain" description="ELP1 TPR" evidence="20">
    <location>
        <begin position="1049"/>
        <end position="1209"/>
    </location>
</feature>
<dbReference type="Pfam" id="PF23878">
    <property type="entry name" value="TPR_ELP1"/>
    <property type="match status" value="1"/>
</dbReference>
<evidence type="ECO:0000256" key="5">
    <source>
        <dbReference type="ARBA" id="ARBA00006086"/>
    </source>
</evidence>
<dbReference type="InterPro" id="IPR056164">
    <property type="entry name" value="Beta-prop_ELP1_1st"/>
</dbReference>
<name>A0A0L1IUZ5_ASPN3</name>
<evidence type="ECO:0000256" key="8">
    <source>
        <dbReference type="ARBA" id="ARBA00022692"/>
    </source>
</evidence>
<evidence type="ECO:0000256" key="9">
    <source>
        <dbReference type="ARBA" id="ARBA00022694"/>
    </source>
</evidence>
<evidence type="ECO:0000259" key="21">
    <source>
        <dbReference type="Pfam" id="PF23925"/>
    </source>
</evidence>
<evidence type="ECO:0000256" key="17">
    <source>
        <dbReference type="SAM" id="Phobius"/>
    </source>
</evidence>
<dbReference type="InterPro" id="IPR036636">
    <property type="entry name" value="COX7C/Cox8_sf"/>
</dbReference>
<dbReference type="Pfam" id="PF02935">
    <property type="entry name" value="COX7C"/>
    <property type="match status" value="1"/>
</dbReference>
<reference evidence="23 24" key="1">
    <citation type="submission" date="2014-06" db="EMBL/GenBank/DDBJ databases">
        <title>The Genome of the Aflatoxigenic Filamentous Fungus Aspergillus nomius.</title>
        <authorList>
            <person name="Moore M.G."/>
            <person name="Shannon B.M."/>
            <person name="Brian M.M."/>
        </authorList>
    </citation>
    <scope>NUCLEOTIDE SEQUENCE [LARGE SCALE GENOMIC DNA]</scope>
    <source>
        <strain evidence="23 24">NRRL 13137</strain>
    </source>
</reference>
<keyword evidence="24" id="KW-1185">Reference proteome</keyword>
<keyword evidence="13" id="KW-0496">Mitochondrion</keyword>
<keyword evidence="7" id="KW-0963">Cytoplasm</keyword>
<evidence type="ECO:0000256" key="6">
    <source>
        <dbReference type="ARBA" id="ARBA00010514"/>
    </source>
</evidence>
<evidence type="ECO:0000256" key="11">
    <source>
        <dbReference type="ARBA" id="ARBA00022946"/>
    </source>
</evidence>
<keyword evidence="11" id="KW-0809">Transit peptide</keyword>
<dbReference type="EMBL" id="JNOM01000272">
    <property type="protein sequence ID" value="KNG83391.1"/>
    <property type="molecule type" value="Genomic_DNA"/>
</dbReference>
<dbReference type="Proteomes" id="UP000037505">
    <property type="component" value="Unassembled WGS sequence"/>
</dbReference>
<dbReference type="PIRSF" id="PIRSF017233">
    <property type="entry name" value="IKAP"/>
    <property type="match status" value="1"/>
</dbReference>
<feature type="domain" description="ELP1 three-helical bundle" evidence="22">
    <location>
        <begin position="1305"/>
        <end position="1397"/>
    </location>
</feature>
<keyword evidence="9" id="KW-0819">tRNA processing</keyword>
<comment type="subcellular location">
    <subcellularLocation>
        <location evidence="2">Cytoplasm</location>
    </subcellularLocation>
    <subcellularLocation>
        <location evidence="1">Mitochondrion inner membrane</location>
        <topology evidence="1">Single-pass membrane protein</topology>
    </subcellularLocation>
</comment>
<dbReference type="UniPathway" id="UPA00705"/>
<dbReference type="GO" id="GO:0005829">
    <property type="term" value="C:cytosol"/>
    <property type="evidence" value="ECO:0007669"/>
    <property type="project" value="TreeGrafter"/>
</dbReference>
<evidence type="ECO:0000256" key="3">
    <source>
        <dbReference type="ARBA" id="ARBA00004673"/>
    </source>
</evidence>
<dbReference type="GeneID" id="26809542"/>
<feature type="region of interest" description="Disordered" evidence="16">
    <location>
        <begin position="1406"/>
        <end position="1425"/>
    </location>
</feature>
<dbReference type="OrthoDB" id="40048at2759"/>
<evidence type="ECO:0000256" key="12">
    <source>
        <dbReference type="ARBA" id="ARBA00022989"/>
    </source>
</evidence>
<evidence type="ECO:0000313" key="24">
    <source>
        <dbReference type="Proteomes" id="UP000037505"/>
    </source>
</evidence>
<dbReference type="GO" id="GO:0033588">
    <property type="term" value="C:elongator holoenzyme complex"/>
    <property type="evidence" value="ECO:0007669"/>
    <property type="project" value="InterPro"/>
</dbReference>
<dbReference type="PANTHER" id="PTHR12747:SF0">
    <property type="entry name" value="ELONGATOR COMPLEX PROTEIN 1"/>
    <property type="match status" value="1"/>
</dbReference>
<dbReference type="GO" id="GO:0045277">
    <property type="term" value="C:respiratory chain complex IV"/>
    <property type="evidence" value="ECO:0007669"/>
    <property type="project" value="InterPro"/>
</dbReference>
<evidence type="ECO:0000313" key="23">
    <source>
        <dbReference type="EMBL" id="KNG83391.1"/>
    </source>
</evidence>
<keyword evidence="12 17" id="KW-1133">Transmembrane helix</keyword>
<feature type="compositionally biased region" description="Basic and acidic residues" evidence="16">
    <location>
        <begin position="335"/>
        <end position="352"/>
    </location>
</feature>
<evidence type="ECO:0000256" key="1">
    <source>
        <dbReference type="ARBA" id="ARBA00004434"/>
    </source>
</evidence>
<evidence type="ECO:0000259" key="19">
    <source>
        <dbReference type="Pfam" id="PF23797"/>
    </source>
</evidence>
<keyword evidence="10" id="KW-0999">Mitochondrion inner membrane</keyword>
<keyword evidence="8 17" id="KW-0812">Transmembrane</keyword>
<evidence type="ECO:0000256" key="15">
    <source>
        <dbReference type="ARBA" id="ARBA00071004"/>
    </source>
</evidence>
<keyword evidence="14 17" id="KW-0472">Membrane</keyword>
<comment type="pathway">
    <text evidence="4">tRNA modification; 5-methoxycarbonylmethyl-2-thiouridine-tRNA biosynthesis.</text>
</comment>
<dbReference type="Pfam" id="PF04762">
    <property type="entry name" value="Beta-prop_ELP1_1st"/>
    <property type="match status" value="1"/>
</dbReference>
<evidence type="ECO:0000259" key="18">
    <source>
        <dbReference type="Pfam" id="PF04762"/>
    </source>
</evidence>
<dbReference type="Pfam" id="PF23936">
    <property type="entry name" value="HB_ELP1"/>
    <property type="match status" value="1"/>
</dbReference>